<organism evidence="1 2">
    <name type="scientific">Popillia japonica</name>
    <name type="common">Japanese beetle</name>
    <dbReference type="NCBI Taxonomy" id="7064"/>
    <lineage>
        <taxon>Eukaryota</taxon>
        <taxon>Metazoa</taxon>
        <taxon>Ecdysozoa</taxon>
        <taxon>Arthropoda</taxon>
        <taxon>Hexapoda</taxon>
        <taxon>Insecta</taxon>
        <taxon>Pterygota</taxon>
        <taxon>Neoptera</taxon>
        <taxon>Endopterygota</taxon>
        <taxon>Coleoptera</taxon>
        <taxon>Polyphaga</taxon>
        <taxon>Scarabaeiformia</taxon>
        <taxon>Scarabaeidae</taxon>
        <taxon>Rutelinae</taxon>
        <taxon>Popillia</taxon>
    </lineage>
</organism>
<reference evidence="1 2" key="1">
    <citation type="journal article" date="2024" name="BMC Genomics">
        <title>De novo assembly and annotation of Popillia japonica's genome with initial clues to its potential as an invasive pest.</title>
        <authorList>
            <person name="Cucini C."/>
            <person name="Boschi S."/>
            <person name="Funari R."/>
            <person name="Cardaioli E."/>
            <person name="Iannotti N."/>
            <person name="Marturano G."/>
            <person name="Paoli F."/>
            <person name="Bruttini M."/>
            <person name="Carapelli A."/>
            <person name="Frati F."/>
            <person name="Nardi F."/>
        </authorList>
    </citation>
    <scope>NUCLEOTIDE SEQUENCE [LARGE SCALE GENOMIC DNA]</scope>
    <source>
        <strain evidence="1">DMR45628</strain>
    </source>
</reference>
<evidence type="ECO:0000313" key="1">
    <source>
        <dbReference type="EMBL" id="KAK9744977.1"/>
    </source>
</evidence>
<dbReference type="EMBL" id="JASPKY010000053">
    <property type="protein sequence ID" value="KAK9744977.1"/>
    <property type="molecule type" value="Genomic_DNA"/>
</dbReference>
<sequence>MGANKTNKAKWELINNEDTHCETDEIQSMDHLLSVGDLISVPSRSYATLKKLQTTLSVSELKNVKVMQTDIWFEHKKAPLWKAKKANNVKPPYFGVYLRFRNRVFRLLISYNSIDLLFERIIYVSEKEST</sequence>
<accession>A0AAW1MEB8</accession>
<evidence type="ECO:0000313" key="2">
    <source>
        <dbReference type="Proteomes" id="UP001458880"/>
    </source>
</evidence>
<protein>
    <submittedName>
        <fullName evidence="1">Uncharacterized protein</fullName>
    </submittedName>
</protein>
<keyword evidence="2" id="KW-1185">Reference proteome</keyword>
<name>A0AAW1MEB8_POPJA</name>
<comment type="caution">
    <text evidence="1">The sequence shown here is derived from an EMBL/GenBank/DDBJ whole genome shotgun (WGS) entry which is preliminary data.</text>
</comment>
<dbReference type="AlphaFoldDB" id="A0AAW1MEB8"/>
<gene>
    <name evidence="1" type="ORF">QE152_g7277</name>
</gene>
<proteinExistence type="predicted"/>
<dbReference type="Proteomes" id="UP001458880">
    <property type="component" value="Unassembled WGS sequence"/>
</dbReference>